<keyword evidence="4" id="KW-1185">Reference proteome</keyword>
<dbReference type="InterPro" id="IPR006860">
    <property type="entry name" value="FecR"/>
</dbReference>
<sequence>MVSPSPRAPSGTASEAAPASTVRADFDSLQQAASWFALLRGDSVTERDRTSWQTWLRERPEHATAWHHIEAVSQRFEPLRMGGTEAALAGATAARKSALKRRQLLSSGAIVLGTSVLGWLGWRHTPLPDLALAFAADYSTGTGERRELLLADGSRIWLNAHSALDVDYRNAARRLTLLAGEILIETAPDRARRPFYVESRFGRMQALGTRFSVRLTESRVQLDVYDGEVAVRTNTGASVNVVAGGQARFDAESILSTERADPAREAWSRGIVLADNLPLKTLIAELGRYRKGYLGVAPEVADLLVMGVFPADDADRALDMLERNLPVRVQRPLPWWTSIVARP</sequence>
<dbReference type="EMBL" id="CP148753">
    <property type="protein sequence ID" value="WXR71349.1"/>
    <property type="molecule type" value="Genomic_DNA"/>
</dbReference>
<accession>A0ABZ2RUB8</accession>
<feature type="domain" description="FecR N-terminal" evidence="2">
    <location>
        <begin position="30"/>
        <end position="72"/>
    </location>
</feature>
<dbReference type="PIRSF" id="PIRSF018266">
    <property type="entry name" value="FecR"/>
    <property type="match status" value="1"/>
</dbReference>
<evidence type="ECO:0000259" key="2">
    <source>
        <dbReference type="Pfam" id="PF16220"/>
    </source>
</evidence>
<feature type="domain" description="FecR protein" evidence="1">
    <location>
        <begin position="137"/>
        <end position="229"/>
    </location>
</feature>
<dbReference type="Pfam" id="PF16220">
    <property type="entry name" value="DUF4880"/>
    <property type="match status" value="1"/>
</dbReference>
<dbReference type="PANTHER" id="PTHR30273:SF2">
    <property type="entry name" value="PROTEIN FECR"/>
    <property type="match status" value="1"/>
</dbReference>
<dbReference type="Proteomes" id="UP001456224">
    <property type="component" value="Chromosome"/>
</dbReference>
<evidence type="ECO:0000313" key="3">
    <source>
        <dbReference type="EMBL" id="WXR71349.1"/>
    </source>
</evidence>
<dbReference type="InterPro" id="IPR012373">
    <property type="entry name" value="Ferrdict_sens_TM"/>
</dbReference>
<evidence type="ECO:0000313" key="4">
    <source>
        <dbReference type="Proteomes" id="UP001456224"/>
    </source>
</evidence>
<dbReference type="RefSeq" id="WP_338878450.1">
    <property type="nucleotide sequence ID" value="NZ_CP148753.1"/>
</dbReference>
<dbReference type="InterPro" id="IPR032623">
    <property type="entry name" value="FecR_N"/>
</dbReference>
<dbReference type="Gene3D" id="2.60.120.1440">
    <property type="match status" value="1"/>
</dbReference>
<dbReference type="PANTHER" id="PTHR30273">
    <property type="entry name" value="PERIPLASMIC SIGNAL SENSOR AND SIGMA FACTOR ACTIVATOR FECR-RELATED"/>
    <property type="match status" value="1"/>
</dbReference>
<proteinExistence type="predicted"/>
<name>A0ABZ2RUB8_9BURK</name>
<gene>
    <name evidence="3" type="ORF">WHX56_16970</name>
</gene>
<evidence type="ECO:0000259" key="1">
    <source>
        <dbReference type="Pfam" id="PF04773"/>
    </source>
</evidence>
<organism evidence="3 4">
    <name type="scientific">Achromobacter veterisilvae</name>
    <dbReference type="NCBI Taxonomy" id="2069367"/>
    <lineage>
        <taxon>Bacteria</taxon>
        <taxon>Pseudomonadati</taxon>
        <taxon>Pseudomonadota</taxon>
        <taxon>Betaproteobacteria</taxon>
        <taxon>Burkholderiales</taxon>
        <taxon>Alcaligenaceae</taxon>
        <taxon>Achromobacter</taxon>
    </lineage>
</organism>
<dbReference type="Pfam" id="PF04773">
    <property type="entry name" value="FecR"/>
    <property type="match status" value="1"/>
</dbReference>
<protein>
    <submittedName>
        <fullName evidence="3">FecR family protein</fullName>
    </submittedName>
</protein>
<reference evidence="3 4" key="1">
    <citation type="submission" date="2024-03" db="EMBL/GenBank/DDBJ databases">
        <title>Reference genomes for the five species model microbial community.</title>
        <authorList>
            <person name="Padfield D."/>
        </authorList>
    </citation>
    <scope>NUCLEOTIDE SEQUENCE [LARGE SCALE GENOMIC DNA]</scope>
    <source>
        <strain evidence="3 4">AB1</strain>
    </source>
</reference>